<dbReference type="KEGG" id="ovi:T265_06702"/>
<protein>
    <submittedName>
        <fullName evidence="1">Uncharacterized protein</fullName>
    </submittedName>
</protein>
<reference evidence="1 2" key="1">
    <citation type="submission" date="2013-11" db="EMBL/GenBank/DDBJ databases">
        <title>Opisthorchis viverrini - life in the bile duct.</title>
        <authorList>
            <person name="Young N.D."/>
            <person name="Nagarajan N."/>
            <person name="Lin S.J."/>
            <person name="Korhonen P.K."/>
            <person name="Jex A.R."/>
            <person name="Hall R.S."/>
            <person name="Safavi-Hemami H."/>
            <person name="Kaewkong W."/>
            <person name="Bertrand D."/>
            <person name="Gao S."/>
            <person name="Seet Q."/>
            <person name="Wongkham S."/>
            <person name="Teh B.T."/>
            <person name="Wongkham C."/>
            <person name="Intapan P.M."/>
            <person name="Maleewong W."/>
            <person name="Yang X."/>
            <person name="Hu M."/>
            <person name="Wang Z."/>
            <person name="Hofmann A."/>
            <person name="Sternberg P.W."/>
            <person name="Tan P."/>
            <person name="Wang J."/>
            <person name="Gasser R.B."/>
        </authorList>
    </citation>
    <scope>NUCLEOTIDE SEQUENCE [LARGE SCALE GENOMIC DNA]</scope>
</reference>
<proteinExistence type="predicted"/>
<keyword evidence="2" id="KW-1185">Reference proteome</keyword>
<dbReference type="RefSeq" id="XP_009170300.1">
    <property type="nucleotide sequence ID" value="XM_009172036.1"/>
</dbReference>
<organism evidence="1 2">
    <name type="scientific">Opisthorchis viverrini</name>
    <name type="common">Southeast Asian liver fluke</name>
    <dbReference type="NCBI Taxonomy" id="6198"/>
    <lineage>
        <taxon>Eukaryota</taxon>
        <taxon>Metazoa</taxon>
        <taxon>Spiralia</taxon>
        <taxon>Lophotrochozoa</taxon>
        <taxon>Platyhelminthes</taxon>
        <taxon>Trematoda</taxon>
        <taxon>Digenea</taxon>
        <taxon>Opisthorchiida</taxon>
        <taxon>Opisthorchiata</taxon>
        <taxon>Opisthorchiidae</taxon>
        <taxon>Opisthorchis</taxon>
    </lineage>
</organism>
<dbReference type="Proteomes" id="UP000054324">
    <property type="component" value="Unassembled WGS sequence"/>
</dbReference>
<dbReference type="AlphaFoldDB" id="A0A074ZF88"/>
<accession>A0A074ZF88</accession>
<name>A0A074ZF88_OPIVI</name>
<evidence type="ECO:0000313" key="1">
    <source>
        <dbReference type="EMBL" id="KER25951.1"/>
    </source>
</evidence>
<gene>
    <name evidence="1" type="ORF">T265_06702</name>
</gene>
<dbReference type="GeneID" id="20320881"/>
<dbReference type="EMBL" id="KL596761">
    <property type="protein sequence ID" value="KER25951.1"/>
    <property type="molecule type" value="Genomic_DNA"/>
</dbReference>
<evidence type="ECO:0000313" key="2">
    <source>
        <dbReference type="Proteomes" id="UP000054324"/>
    </source>
</evidence>
<sequence>MCLLHQYTDNIEWLDIAPNVSLMDSRLSLLESKTNPDSRGYCGVDEQMAGFIHIGVTSNLIQKKDALTPNSEVCC</sequence>
<dbReference type="CTD" id="20320881"/>